<dbReference type="PANTHER" id="PTHR14413:SF16">
    <property type="entry name" value="LARGE RIBOSOMAL SUBUNIT PROTEIN BL17M"/>
    <property type="match status" value="1"/>
</dbReference>
<dbReference type="Proteomes" id="UP000829542">
    <property type="component" value="Chromosome"/>
</dbReference>
<dbReference type="RefSeq" id="WP_242147371.1">
    <property type="nucleotide sequence ID" value="NZ_CP093379.1"/>
</dbReference>
<proteinExistence type="inferred from homology"/>
<accession>A0ABY3X3E8</accession>
<dbReference type="NCBIfam" id="TIGR00059">
    <property type="entry name" value="L17"/>
    <property type="match status" value="1"/>
</dbReference>
<dbReference type="PROSITE" id="PS01167">
    <property type="entry name" value="RIBOSOMAL_L17"/>
    <property type="match status" value="1"/>
</dbReference>
<gene>
    <name evidence="4 6" type="primary">rplQ</name>
    <name evidence="6" type="ORF">MMG00_08555</name>
</gene>
<evidence type="ECO:0000256" key="2">
    <source>
        <dbReference type="ARBA" id="ARBA00022980"/>
    </source>
</evidence>
<dbReference type="PANTHER" id="PTHR14413">
    <property type="entry name" value="RIBOSOMAL PROTEIN L17"/>
    <property type="match status" value="1"/>
</dbReference>
<dbReference type="HAMAP" id="MF_01368">
    <property type="entry name" value="Ribosomal_bL17"/>
    <property type="match status" value="1"/>
</dbReference>
<dbReference type="InterPro" id="IPR000456">
    <property type="entry name" value="Ribosomal_bL17"/>
</dbReference>
<protein>
    <recommendedName>
        <fullName evidence="4">Large ribosomal subunit protein bL17</fullName>
    </recommendedName>
</protein>
<dbReference type="GO" id="GO:0005840">
    <property type="term" value="C:ribosome"/>
    <property type="evidence" value="ECO:0007669"/>
    <property type="project" value="UniProtKB-KW"/>
</dbReference>
<organism evidence="6 7">
    <name type="scientific">Ignatzschineria rhizosphaerae</name>
    <dbReference type="NCBI Taxonomy" id="2923279"/>
    <lineage>
        <taxon>Bacteria</taxon>
        <taxon>Pseudomonadati</taxon>
        <taxon>Pseudomonadota</taxon>
        <taxon>Gammaproteobacteria</taxon>
        <taxon>Cardiobacteriales</taxon>
        <taxon>Ignatzschineriaceae</taxon>
        <taxon>Ignatzschineria</taxon>
    </lineage>
</organism>
<comment type="subunit">
    <text evidence="4">Part of the 50S ribosomal subunit. Contacts protein L32.</text>
</comment>
<dbReference type="InterPro" id="IPR047859">
    <property type="entry name" value="Ribosomal_bL17_CS"/>
</dbReference>
<name>A0ABY3X3E8_9GAMM</name>
<dbReference type="EMBL" id="CP093379">
    <property type="protein sequence ID" value="UNM95280.1"/>
    <property type="molecule type" value="Genomic_DNA"/>
</dbReference>
<dbReference type="Pfam" id="PF01196">
    <property type="entry name" value="Ribosomal_L17"/>
    <property type="match status" value="1"/>
</dbReference>
<evidence type="ECO:0000256" key="5">
    <source>
        <dbReference type="RuleBase" id="RU000660"/>
    </source>
</evidence>
<keyword evidence="3 4" id="KW-0687">Ribonucleoprotein</keyword>
<evidence type="ECO:0000313" key="7">
    <source>
        <dbReference type="Proteomes" id="UP000829542"/>
    </source>
</evidence>
<evidence type="ECO:0000256" key="4">
    <source>
        <dbReference type="HAMAP-Rule" id="MF_01368"/>
    </source>
</evidence>
<sequence length="128" mass="14513">MRHRKAGRAFSRTSAHRKAMFKNMSVSILEHEIIKTTLPKAKELRGVVEPLITLAKVDTVANRRKAFAELRSREMVTKLFEVYGPLFKDRNGGYLRIMKCGFRPGDNAPMAYIEFVDRPAATNEADAS</sequence>
<keyword evidence="2 4" id="KW-0689">Ribosomal protein</keyword>
<evidence type="ECO:0000256" key="1">
    <source>
        <dbReference type="ARBA" id="ARBA00008777"/>
    </source>
</evidence>
<reference evidence="6 7" key="1">
    <citation type="submission" date="2022-03" db="EMBL/GenBank/DDBJ databases">
        <title>Ignatzschineria rhizosphaerae HR5S32.</title>
        <authorList>
            <person name="Sun J.Q."/>
            <person name="Feng J.Y."/>
        </authorList>
    </citation>
    <scope>NUCLEOTIDE SEQUENCE [LARGE SCALE GENOMIC DNA]</scope>
    <source>
        <strain evidence="6 7">HR5S32</strain>
    </source>
</reference>
<evidence type="ECO:0000313" key="6">
    <source>
        <dbReference type="EMBL" id="UNM95280.1"/>
    </source>
</evidence>
<dbReference type="Gene3D" id="3.90.1030.10">
    <property type="entry name" value="Ribosomal protein L17"/>
    <property type="match status" value="1"/>
</dbReference>
<evidence type="ECO:0000256" key="3">
    <source>
        <dbReference type="ARBA" id="ARBA00023274"/>
    </source>
</evidence>
<dbReference type="SUPFAM" id="SSF64263">
    <property type="entry name" value="Prokaryotic ribosomal protein L17"/>
    <property type="match status" value="1"/>
</dbReference>
<keyword evidence="7" id="KW-1185">Reference proteome</keyword>
<dbReference type="InterPro" id="IPR036373">
    <property type="entry name" value="Ribosomal_bL17_sf"/>
</dbReference>
<comment type="similarity">
    <text evidence="1 4 5">Belongs to the bacterial ribosomal protein bL17 family.</text>
</comment>